<dbReference type="KEGG" id="spir:CWM47_34140"/>
<proteinExistence type="predicted"/>
<evidence type="ECO:0000313" key="2">
    <source>
        <dbReference type="EMBL" id="AUD06441.1"/>
    </source>
</evidence>
<evidence type="ECO:0000313" key="3">
    <source>
        <dbReference type="Proteomes" id="UP000232883"/>
    </source>
</evidence>
<accession>A0A2K8Z996</accession>
<sequence>MLRTLYQTGHELMNLPLWAQFMLIGVLLLVGRFWFSQIAGRLSAVQWTGSRMSDLLKCLSAALLLAFLLVNFWLGTSPTGQRYEWGLYGRGAFIGLTLFLTQFLTRFFAR</sequence>
<feature type="transmembrane region" description="Helical" evidence="1">
    <location>
        <begin position="55"/>
        <end position="75"/>
    </location>
</feature>
<dbReference type="AlphaFoldDB" id="A0A2K8Z996"/>
<evidence type="ECO:0000256" key="1">
    <source>
        <dbReference type="SAM" id="Phobius"/>
    </source>
</evidence>
<keyword evidence="1" id="KW-0812">Transmembrane</keyword>
<dbReference type="OrthoDB" id="9964780at2"/>
<keyword evidence="1" id="KW-0472">Membrane</keyword>
<dbReference type="RefSeq" id="WP_100992986.1">
    <property type="nucleotide sequence ID" value="NZ_CP025096.1"/>
</dbReference>
<keyword evidence="3" id="KW-1185">Reference proteome</keyword>
<protein>
    <submittedName>
        <fullName evidence="2">Uncharacterized protein</fullName>
    </submittedName>
</protein>
<reference evidence="2 3" key="1">
    <citation type="submission" date="2017-11" db="EMBL/GenBank/DDBJ databases">
        <title>Taxonomic description and genome sequences of Spirosoma HA7 sp. nov., isolated from pollen microhabitat of Corylus avellana.</title>
        <authorList>
            <person name="Ambika Manirajan B."/>
            <person name="Suarez C."/>
            <person name="Ratering S."/>
            <person name="Geissler-Plaum R."/>
            <person name="Cardinale M."/>
            <person name="Sylvia S."/>
        </authorList>
    </citation>
    <scope>NUCLEOTIDE SEQUENCE [LARGE SCALE GENOMIC DNA]</scope>
    <source>
        <strain evidence="2 3">HA7</strain>
    </source>
</reference>
<organism evidence="2 3">
    <name type="scientific">Spirosoma pollinicola</name>
    <dbReference type="NCBI Taxonomy" id="2057025"/>
    <lineage>
        <taxon>Bacteria</taxon>
        <taxon>Pseudomonadati</taxon>
        <taxon>Bacteroidota</taxon>
        <taxon>Cytophagia</taxon>
        <taxon>Cytophagales</taxon>
        <taxon>Cytophagaceae</taxon>
        <taxon>Spirosoma</taxon>
    </lineage>
</organism>
<gene>
    <name evidence="2" type="ORF">CWM47_34140</name>
</gene>
<feature type="transmembrane region" description="Helical" evidence="1">
    <location>
        <begin position="15"/>
        <end position="35"/>
    </location>
</feature>
<keyword evidence="1" id="KW-1133">Transmembrane helix</keyword>
<feature type="transmembrane region" description="Helical" evidence="1">
    <location>
        <begin position="87"/>
        <end position="109"/>
    </location>
</feature>
<name>A0A2K8Z996_9BACT</name>
<dbReference type="EMBL" id="CP025096">
    <property type="protein sequence ID" value="AUD06441.1"/>
    <property type="molecule type" value="Genomic_DNA"/>
</dbReference>
<dbReference type="Proteomes" id="UP000232883">
    <property type="component" value="Chromosome"/>
</dbReference>